<evidence type="ECO:0000313" key="5">
    <source>
        <dbReference type="EMBL" id="PMB75532.1"/>
    </source>
</evidence>
<feature type="domain" description="ABC transporter" evidence="4">
    <location>
        <begin position="32"/>
        <end position="295"/>
    </location>
</feature>
<dbReference type="InterPro" id="IPR003593">
    <property type="entry name" value="AAA+_ATPase"/>
</dbReference>
<dbReference type="InterPro" id="IPR027417">
    <property type="entry name" value="P-loop_NTPase"/>
</dbReference>
<organism evidence="5 6">
    <name type="scientific">Fervidicoccus fontis</name>
    <dbReference type="NCBI Taxonomy" id="683846"/>
    <lineage>
        <taxon>Archaea</taxon>
        <taxon>Thermoproteota</taxon>
        <taxon>Thermoprotei</taxon>
        <taxon>Fervidicoccales</taxon>
        <taxon>Fervidicoccaceae</taxon>
        <taxon>Fervidicoccus</taxon>
    </lineage>
</organism>
<evidence type="ECO:0000313" key="6">
    <source>
        <dbReference type="Proteomes" id="UP000237153"/>
    </source>
</evidence>
<dbReference type="InterPro" id="IPR017871">
    <property type="entry name" value="ABC_transporter-like_CS"/>
</dbReference>
<keyword evidence="3 5" id="KW-0067">ATP-binding</keyword>
<dbReference type="SMART" id="SM00382">
    <property type="entry name" value="AAA"/>
    <property type="match status" value="1"/>
</dbReference>
<dbReference type="Pfam" id="PF00005">
    <property type="entry name" value="ABC_tran"/>
    <property type="match status" value="1"/>
</dbReference>
<dbReference type="Proteomes" id="UP000237153">
    <property type="component" value="Unassembled WGS sequence"/>
</dbReference>
<comment type="caution">
    <text evidence="5">The sequence shown here is derived from an EMBL/GenBank/DDBJ whole genome shotgun (WGS) entry which is preliminary data.</text>
</comment>
<keyword evidence="1" id="KW-0813">Transport</keyword>
<gene>
    <name evidence="5" type="ORF">C0188_02780</name>
</gene>
<name>A0A2J6N2J5_9CREN</name>
<dbReference type="PANTHER" id="PTHR43776:SF8">
    <property type="entry name" value="ABC TRANSPORTER, ATP-BINDING PROTEIN"/>
    <property type="match status" value="1"/>
</dbReference>
<dbReference type="NCBIfam" id="TIGR01727">
    <property type="entry name" value="oligo_HPY"/>
    <property type="match status" value="1"/>
</dbReference>
<dbReference type="InterPro" id="IPR050319">
    <property type="entry name" value="ABC_transp_ATP-bind"/>
</dbReference>
<dbReference type="PANTHER" id="PTHR43776">
    <property type="entry name" value="TRANSPORT ATP-BINDING PROTEIN"/>
    <property type="match status" value="1"/>
</dbReference>
<dbReference type="GO" id="GO:0016887">
    <property type="term" value="F:ATP hydrolysis activity"/>
    <property type="evidence" value="ECO:0007669"/>
    <property type="project" value="InterPro"/>
</dbReference>
<dbReference type="InterPro" id="IPR003439">
    <property type="entry name" value="ABC_transporter-like_ATP-bd"/>
</dbReference>
<dbReference type="Pfam" id="PF08352">
    <property type="entry name" value="oligo_HPY"/>
    <property type="match status" value="1"/>
</dbReference>
<evidence type="ECO:0000256" key="2">
    <source>
        <dbReference type="ARBA" id="ARBA00022741"/>
    </source>
</evidence>
<keyword evidence="2" id="KW-0547">Nucleotide-binding</keyword>
<protein>
    <submittedName>
        <fullName evidence="5">Peptide ABC transporter ATP-binding protein</fullName>
    </submittedName>
</protein>
<evidence type="ECO:0000256" key="1">
    <source>
        <dbReference type="ARBA" id="ARBA00022448"/>
    </source>
</evidence>
<dbReference type="EMBL" id="PNIM01000012">
    <property type="protein sequence ID" value="PMB75532.1"/>
    <property type="molecule type" value="Genomic_DNA"/>
</dbReference>
<reference evidence="5 6" key="1">
    <citation type="submission" date="2018-01" db="EMBL/GenBank/DDBJ databases">
        <title>Metagenomic assembled genomes from two thermal pools in the Uzon Caldera, Kamchatka, Russia.</title>
        <authorList>
            <person name="Wilkins L."/>
            <person name="Ettinger C."/>
        </authorList>
    </citation>
    <scope>NUCLEOTIDE SEQUENCE [LARGE SCALE GENOMIC DNA]</scope>
    <source>
        <strain evidence="5">ZAV-06</strain>
    </source>
</reference>
<dbReference type="PROSITE" id="PS00211">
    <property type="entry name" value="ABC_TRANSPORTER_1"/>
    <property type="match status" value="1"/>
</dbReference>
<sequence length="383" mass="44055">MTEIKELEKFFEDHPENLLIVNNLMVWFPIKRGIGEIFKRKPQRYVKAVDNVSFNIKKEETFCLVGESGCGKTTTGKSLLRLVPITSGVGLFRPSDITIERLKKEGIKVNNGYVNIYGLPPKKVKPIRKDIQMIYQDPFGSLNPRYKIMDILTEPLKIHNIGLSEEEERELVYKTLEKVKLKPPEDFADRHPHQLSGGQRQRIAIAKAMIMSPRLIVADEPVSMLDVSIRAEVLELLINFKNEHKLSYLFITHDLAVARYICDRIAVMYLGKIVEMGKARNIIEQPMHPYTRALVAAIPEPDPSNRLKVRKLFIKGEVESAANIPSGCRFHPRCMAYDENKPILGDICEKEDPGYYITEDGRLVSCWLYKNLKKAEKFEDFYM</sequence>
<dbReference type="FunFam" id="3.40.50.300:FF:000016">
    <property type="entry name" value="Oligopeptide ABC transporter ATP-binding component"/>
    <property type="match status" value="1"/>
</dbReference>
<evidence type="ECO:0000256" key="3">
    <source>
        <dbReference type="ARBA" id="ARBA00022840"/>
    </source>
</evidence>
<dbReference type="GO" id="GO:0005524">
    <property type="term" value="F:ATP binding"/>
    <property type="evidence" value="ECO:0007669"/>
    <property type="project" value="UniProtKB-KW"/>
</dbReference>
<dbReference type="AlphaFoldDB" id="A0A2J6N2J5"/>
<dbReference type="PROSITE" id="PS50893">
    <property type="entry name" value="ABC_TRANSPORTER_2"/>
    <property type="match status" value="1"/>
</dbReference>
<dbReference type="InterPro" id="IPR013563">
    <property type="entry name" value="Oligopep_ABC_C"/>
</dbReference>
<evidence type="ECO:0000259" key="4">
    <source>
        <dbReference type="PROSITE" id="PS50893"/>
    </source>
</evidence>
<dbReference type="GO" id="GO:0015833">
    <property type="term" value="P:peptide transport"/>
    <property type="evidence" value="ECO:0007669"/>
    <property type="project" value="InterPro"/>
</dbReference>
<dbReference type="SUPFAM" id="SSF52540">
    <property type="entry name" value="P-loop containing nucleoside triphosphate hydrolases"/>
    <property type="match status" value="1"/>
</dbReference>
<accession>A0A2J6N2J5</accession>
<dbReference type="Gene3D" id="3.40.50.300">
    <property type="entry name" value="P-loop containing nucleotide triphosphate hydrolases"/>
    <property type="match status" value="1"/>
</dbReference>
<proteinExistence type="predicted"/>
<dbReference type="GO" id="GO:0055085">
    <property type="term" value="P:transmembrane transport"/>
    <property type="evidence" value="ECO:0007669"/>
    <property type="project" value="UniProtKB-ARBA"/>
</dbReference>
<dbReference type="CDD" id="cd03257">
    <property type="entry name" value="ABC_NikE_OppD_transporters"/>
    <property type="match status" value="1"/>
</dbReference>